<feature type="region of interest" description="Disordered" evidence="2">
    <location>
        <begin position="207"/>
        <end position="295"/>
    </location>
</feature>
<feature type="compositionally biased region" description="Basic residues" evidence="2">
    <location>
        <begin position="424"/>
        <end position="438"/>
    </location>
</feature>
<feature type="domain" description="EF-hand" evidence="3">
    <location>
        <begin position="603"/>
        <end position="638"/>
    </location>
</feature>
<accession>A0A7S4CS87</accession>
<dbReference type="SMART" id="SM00054">
    <property type="entry name" value="EFh"/>
    <property type="match status" value="2"/>
</dbReference>
<evidence type="ECO:0000256" key="1">
    <source>
        <dbReference type="ARBA" id="ARBA00022837"/>
    </source>
</evidence>
<gene>
    <name evidence="4" type="ORF">EGYM00163_LOCUS16099</name>
</gene>
<dbReference type="SUPFAM" id="SSF47473">
    <property type="entry name" value="EF-hand"/>
    <property type="match status" value="1"/>
</dbReference>
<proteinExistence type="predicted"/>
<dbReference type="InterPro" id="IPR011992">
    <property type="entry name" value="EF-hand-dom_pair"/>
</dbReference>
<feature type="compositionally biased region" description="Pro residues" evidence="2">
    <location>
        <begin position="237"/>
        <end position="248"/>
    </location>
</feature>
<organism evidence="4">
    <name type="scientific">Eutreptiella gymnastica</name>
    <dbReference type="NCBI Taxonomy" id="73025"/>
    <lineage>
        <taxon>Eukaryota</taxon>
        <taxon>Discoba</taxon>
        <taxon>Euglenozoa</taxon>
        <taxon>Euglenida</taxon>
        <taxon>Spirocuta</taxon>
        <taxon>Euglenophyceae</taxon>
        <taxon>Eutreptiales</taxon>
        <taxon>Eutreptiaceae</taxon>
        <taxon>Eutreptiella</taxon>
    </lineage>
</organism>
<evidence type="ECO:0000256" key="2">
    <source>
        <dbReference type="SAM" id="MobiDB-lite"/>
    </source>
</evidence>
<dbReference type="InterPro" id="IPR002048">
    <property type="entry name" value="EF_hand_dom"/>
</dbReference>
<feature type="region of interest" description="Disordered" evidence="2">
    <location>
        <begin position="348"/>
        <end position="409"/>
    </location>
</feature>
<dbReference type="CDD" id="cd00051">
    <property type="entry name" value="EFh"/>
    <property type="match status" value="1"/>
</dbReference>
<dbReference type="PROSITE" id="PS00018">
    <property type="entry name" value="EF_HAND_1"/>
    <property type="match status" value="1"/>
</dbReference>
<reference evidence="4" key="1">
    <citation type="submission" date="2021-01" db="EMBL/GenBank/DDBJ databases">
        <authorList>
            <person name="Corre E."/>
            <person name="Pelletier E."/>
            <person name="Niang G."/>
            <person name="Scheremetjew M."/>
            <person name="Finn R."/>
            <person name="Kale V."/>
            <person name="Holt S."/>
            <person name="Cochrane G."/>
            <person name="Meng A."/>
            <person name="Brown T."/>
            <person name="Cohen L."/>
        </authorList>
    </citation>
    <scope>NUCLEOTIDE SEQUENCE</scope>
    <source>
        <strain evidence="4">CCMP1594</strain>
    </source>
</reference>
<feature type="compositionally biased region" description="Pro residues" evidence="2">
    <location>
        <begin position="269"/>
        <end position="285"/>
    </location>
</feature>
<dbReference type="Gene3D" id="1.10.238.10">
    <property type="entry name" value="EF-hand"/>
    <property type="match status" value="1"/>
</dbReference>
<dbReference type="GO" id="GO:0005509">
    <property type="term" value="F:calcium ion binding"/>
    <property type="evidence" value="ECO:0007669"/>
    <property type="project" value="InterPro"/>
</dbReference>
<keyword evidence="1" id="KW-0106">Calcium</keyword>
<protein>
    <recommendedName>
        <fullName evidence="3">EF-hand domain-containing protein</fullName>
    </recommendedName>
</protein>
<name>A0A7S4CS87_9EUGL</name>
<dbReference type="EMBL" id="HBJA01046077">
    <property type="protein sequence ID" value="CAE0804975.1"/>
    <property type="molecule type" value="Transcribed_RNA"/>
</dbReference>
<sequence>MSQPEMEFLVTERVSEILEFIDGVEIPGIRFGIHNHAYFCWVTPSLRCEPNLTGYGLTQMHFEPNIIRSLMMAGSHIPMGFDYAGKVVLLAIEPPCPSNKVKWNYVSCDLPTGMRDLSKWLDECGPLAKGIRGIVDFDTLHLWVPVPNDKLPIAMTHKVKQFECENFKSASTQVSQLLADGNVFLDFGFFDSKLVATYIEITPEMMEAPTPSPAAEPPATNIPSMPPIAQRVSEPEAPLPTPVAPPPQAVSQRPKSAPLVPAATRSVPVPQPPERPRTPPQPKKSPIPVWSNGTNIDIDQDLAPPKAAAAIPVPPKTAPEVAARCKSPSRMPGMSGLSPAFFDEPHIPIDPTINLDADTGYRPPKSSRPNKSVRPYKSSYNGTKAQPPIEVLRSKSPLQDQMSDEDVEDELFGKVSEEFEKYRLKPTKPTKAAPRKNKSVPGHKAANKSSPDEEWEEEPQGPPPKPKNYFKAMAGIKVPKSDLSRLHQLDVELHEEAKLPGPAGGGVFGDWMRQWSARGKPDGPQRLDNAMAAHDEIWEKAKKPTQDSWDLPHIMATYQAARTDLQRNMMADEIQTEVDKDGDCMLNPEEFNKMYEEMFGGPLTQQQLEATFRQVDIDGSGECNFRELMQYLDKAAAEHKPNPLAW</sequence>
<dbReference type="AlphaFoldDB" id="A0A7S4CS87"/>
<dbReference type="InterPro" id="IPR018247">
    <property type="entry name" value="EF_Hand_1_Ca_BS"/>
</dbReference>
<evidence type="ECO:0000313" key="4">
    <source>
        <dbReference type="EMBL" id="CAE0804975.1"/>
    </source>
</evidence>
<feature type="region of interest" description="Disordered" evidence="2">
    <location>
        <begin position="423"/>
        <end position="468"/>
    </location>
</feature>
<evidence type="ECO:0000259" key="3">
    <source>
        <dbReference type="PROSITE" id="PS50222"/>
    </source>
</evidence>
<dbReference type="PROSITE" id="PS50222">
    <property type="entry name" value="EF_HAND_2"/>
    <property type="match status" value="1"/>
</dbReference>